<dbReference type="Gene3D" id="2.40.160.50">
    <property type="entry name" value="membrane protein fhac: a member of the omp85/tpsb transporter family"/>
    <property type="match status" value="1"/>
</dbReference>
<organism evidence="10 11">
    <name type="scientific">Asaia bogorensis</name>
    <dbReference type="NCBI Taxonomy" id="91915"/>
    <lineage>
        <taxon>Bacteria</taxon>
        <taxon>Pseudomonadati</taxon>
        <taxon>Pseudomonadota</taxon>
        <taxon>Alphaproteobacteria</taxon>
        <taxon>Acetobacterales</taxon>
        <taxon>Acetobacteraceae</taxon>
        <taxon>Asaia</taxon>
    </lineage>
</organism>
<feature type="domain" description="Bacterial surface antigen (D15)" evidence="8">
    <location>
        <begin position="433"/>
        <end position="739"/>
    </location>
</feature>
<gene>
    <name evidence="10" type="ORF">ASAP_0087</name>
</gene>
<keyword evidence="3" id="KW-0812">Transmembrane</keyword>
<sequence length="739" mass="78507">MLSFYRASRLSRHSETGVRRSRPERTPALCFIVSAATLAAFGQPDSALAAHKDKSAGKNGEPDTAYQVEITPSSDPELDPMVQAASTLISLQKTKAVDPYALAGRIRGDYDRVQTALESRGFYAGKVVISVKLPDGQTIDGRNPSLPDRLAALHSQGRLHITIKPETGPQFHIGKITLVSGPLNDGLPHDAGAADVHGQHASPSGIGNLGDKGAVQQDAASSHGAQQGTASVGKPVAPRPATAARAMTPAPVTLSAEEQKAFGLEAGQKAIAGDILAAQSSLQHVLLEEGHAQASVATPLAYLRPATHTLDLEFAVGTGPVVDIGPISFEGQKRTREAFLRRRLLIREGQLYQPSKIEEARQDLASVGIFSSVGVHDAPPLVALARGKATPGVSQAMPLRFTLEESRRHTVSAQVGYSTDLGGRVGASWTHHNLLGAAERLRLTALVTGLGGSAQQGLGYDVYADFLKPDFMRRDQNLSLRVEGIRQLLYSYHQTALLVRGGLIRKLSRHWNVSGSVLAEQENIKQFGVSTDYLIVQLPLGANYDSTELANPIDPATHGIRANVNITPSESLESGSTFFTIMSAGASTYFDLNRIGLTAPGRSVIAVRGIVGSVQGASTYQIPPDQRLYAGGPATVRGFRYQGVGPQNGKYGIGGTSLDAGTVEYRQRILKSFGAAAFVDAGQVGVGSRPFQGKLRVGYGAGVRYYTPIGPVRLDVALPANRPPHGDKWELYIGLGETF</sequence>
<keyword evidence="5" id="KW-0472">Membrane</keyword>
<dbReference type="EMBL" id="CBLX010000003">
    <property type="protein sequence ID" value="CDG38132.1"/>
    <property type="molecule type" value="Genomic_DNA"/>
</dbReference>
<name>A0A060QH79_9PROT</name>
<keyword evidence="6" id="KW-0998">Cell outer membrane</keyword>
<comment type="subcellular location">
    <subcellularLocation>
        <location evidence="1">Membrane</location>
    </subcellularLocation>
</comment>
<feature type="region of interest" description="Disordered" evidence="7">
    <location>
        <begin position="189"/>
        <end position="250"/>
    </location>
</feature>
<dbReference type="Pfam" id="PF07244">
    <property type="entry name" value="POTRA"/>
    <property type="match status" value="1"/>
</dbReference>
<evidence type="ECO:0000313" key="10">
    <source>
        <dbReference type="EMBL" id="CDG38132.1"/>
    </source>
</evidence>
<dbReference type="InterPro" id="IPR000184">
    <property type="entry name" value="Bac_surfAg_D15"/>
</dbReference>
<feature type="compositionally biased region" description="Polar residues" evidence="7">
    <location>
        <begin position="218"/>
        <end position="230"/>
    </location>
</feature>
<evidence type="ECO:0000256" key="5">
    <source>
        <dbReference type="ARBA" id="ARBA00023136"/>
    </source>
</evidence>
<evidence type="ECO:0000256" key="2">
    <source>
        <dbReference type="ARBA" id="ARBA00022452"/>
    </source>
</evidence>
<reference evidence="10 11" key="1">
    <citation type="journal article" date="2014" name="Genome Biol. Evol.">
        <title>Acetic acid bacteria genomes reveal functional traits for adaptation to life in insect guts.</title>
        <authorList>
            <person name="Chouaia B."/>
            <person name="Gaiarsa S."/>
            <person name="Crotti E."/>
            <person name="Comandatore F."/>
            <person name="Degli Esposti M."/>
            <person name="Ricci I."/>
            <person name="Alma A."/>
            <person name="Favia G."/>
            <person name="Bandi C."/>
            <person name="Daffonchio D."/>
        </authorList>
    </citation>
    <scope>NUCLEOTIDE SEQUENCE [LARGE SCALE GENOMIC DNA]</scope>
    <source>
        <strain evidence="10 11">SF2.1</strain>
    </source>
</reference>
<evidence type="ECO:0000256" key="1">
    <source>
        <dbReference type="ARBA" id="ARBA00004370"/>
    </source>
</evidence>
<dbReference type="Proteomes" id="UP000027583">
    <property type="component" value="Unassembled WGS sequence"/>
</dbReference>
<dbReference type="RefSeq" id="WP_369794231.1">
    <property type="nucleotide sequence ID" value="NZ_CBLX010000003.1"/>
</dbReference>
<evidence type="ECO:0000256" key="7">
    <source>
        <dbReference type="SAM" id="MobiDB-lite"/>
    </source>
</evidence>
<comment type="caution">
    <text evidence="10">The sequence shown here is derived from an EMBL/GenBank/DDBJ whole genome shotgun (WGS) entry which is preliminary data.</text>
</comment>
<dbReference type="Gene3D" id="3.10.20.310">
    <property type="entry name" value="membrane protein fhac"/>
    <property type="match status" value="1"/>
</dbReference>
<evidence type="ECO:0000313" key="11">
    <source>
        <dbReference type="Proteomes" id="UP000027583"/>
    </source>
</evidence>
<evidence type="ECO:0000256" key="3">
    <source>
        <dbReference type="ARBA" id="ARBA00022692"/>
    </source>
</evidence>
<evidence type="ECO:0000259" key="9">
    <source>
        <dbReference type="Pfam" id="PF07244"/>
    </source>
</evidence>
<dbReference type="InterPro" id="IPR010827">
    <property type="entry name" value="BamA/TamA_POTRA"/>
</dbReference>
<dbReference type="Pfam" id="PF01103">
    <property type="entry name" value="Omp85"/>
    <property type="match status" value="1"/>
</dbReference>
<proteinExistence type="predicted"/>
<dbReference type="GO" id="GO:0019867">
    <property type="term" value="C:outer membrane"/>
    <property type="evidence" value="ECO:0007669"/>
    <property type="project" value="InterPro"/>
</dbReference>
<evidence type="ECO:0000256" key="4">
    <source>
        <dbReference type="ARBA" id="ARBA00022729"/>
    </source>
</evidence>
<feature type="domain" description="POTRA" evidence="9">
    <location>
        <begin position="323"/>
        <end position="373"/>
    </location>
</feature>
<accession>A0A060QH79</accession>
<evidence type="ECO:0000256" key="6">
    <source>
        <dbReference type="ARBA" id="ARBA00023237"/>
    </source>
</evidence>
<evidence type="ECO:0000259" key="8">
    <source>
        <dbReference type="Pfam" id="PF01103"/>
    </source>
</evidence>
<dbReference type="PANTHER" id="PTHR12815">
    <property type="entry name" value="SORTING AND ASSEMBLY MACHINERY SAMM50 PROTEIN FAMILY MEMBER"/>
    <property type="match status" value="1"/>
</dbReference>
<protein>
    <submittedName>
        <fullName evidence="10">Uncharacterized protein YtfM</fullName>
    </submittedName>
</protein>
<keyword evidence="2" id="KW-1134">Transmembrane beta strand</keyword>
<dbReference type="eggNOG" id="COG0729">
    <property type="taxonomic scope" value="Bacteria"/>
</dbReference>
<dbReference type="InterPro" id="IPR039910">
    <property type="entry name" value="D15-like"/>
</dbReference>
<reference evidence="10 11" key="2">
    <citation type="journal article" date="2014" name="PLoS ONE">
        <title>Evolution of mitochondria reconstructed from the energy metabolism of living bacteria.</title>
        <authorList>
            <person name="Degli Esposti M."/>
            <person name="Chouaia B."/>
            <person name="Comandatore F."/>
            <person name="Crotti E."/>
            <person name="Sassera D."/>
            <person name="Lievens P.M."/>
            <person name="Daffonchio D."/>
            <person name="Bandi C."/>
        </authorList>
    </citation>
    <scope>NUCLEOTIDE SEQUENCE [LARGE SCALE GENOMIC DNA]</scope>
    <source>
        <strain evidence="10 11">SF2.1</strain>
    </source>
</reference>
<dbReference type="AlphaFoldDB" id="A0A060QH79"/>
<keyword evidence="4" id="KW-0732">Signal</keyword>
<feature type="compositionally biased region" description="Low complexity" evidence="7">
    <location>
        <begin position="235"/>
        <end position="250"/>
    </location>
</feature>
<dbReference type="PANTHER" id="PTHR12815:SF47">
    <property type="entry name" value="TRANSLOCATION AND ASSEMBLY MODULE SUBUNIT TAMA"/>
    <property type="match status" value="1"/>
</dbReference>